<feature type="compositionally biased region" description="Basic residues" evidence="1">
    <location>
        <begin position="180"/>
        <end position="198"/>
    </location>
</feature>
<sequence length="198" mass="22359">MSKVNRRKEIKEKEDFQIKFQLALSANNKNVLQWLPKAKDELSNISENLEEDKDLFLDLPVIPNGAGLSALDKEDFKNDSHTIGSFLNADNVPKSQPSNTSREARTGSKAMSALMNKMRSDTRNNISNKYQISKDQGSRFPRLKILEDVKKQKLASKQKAAPDALELDSDDEDSKLRQISGKKIKMPHFGKKGKGRPF</sequence>
<keyword evidence="3" id="KW-1185">Reference proteome</keyword>
<accession>A0A4P6XCW1</accession>
<proteinExistence type="predicted"/>
<reference evidence="3" key="1">
    <citation type="submission" date="2019-03" db="EMBL/GenBank/DDBJ databases">
        <title>Snf2 controls pulcherriminic acid biosynthesis and connects pigmentation and antifungal activity of the yeast Metschnikowia pulcherrima.</title>
        <authorList>
            <person name="Gore-Lloyd D."/>
            <person name="Sumann I."/>
            <person name="Brachmann A.O."/>
            <person name="Schneeberger K."/>
            <person name="Ortiz-Merino R.A."/>
            <person name="Moreno-Beltran M."/>
            <person name="Schlaefli M."/>
            <person name="Kirner P."/>
            <person name="Santos Kron A."/>
            <person name="Wolfe K.H."/>
            <person name="Piel J."/>
            <person name="Ahrens C.H."/>
            <person name="Henk D."/>
            <person name="Freimoser F.M."/>
        </authorList>
    </citation>
    <scope>NUCLEOTIDE SEQUENCE [LARGE SCALE GENOMIC DNA]</scope>
    <source>
        <strain evidence="3">APC 1.2</strain>
    </source>
</reference>
<dbReference type="STRING" id="2163413.A0A4P6XCW1"/>
<dbReference type="AlphaFoldDB" id="A0A4P6XCW1"/>
<protein>
    <submittedName>
        <fullName evidence="2">Uncharacterized protein</fullName>
    </submittedName>
</protein>
<dbReference type="EMBL" id="CP034456">
    <property type="protein sequence ID" value="QBM85462.1"/>
    <property type="molecule type" value="Genomic_DNA"/>
</dbReference>
<dbReference type="GO" id="GO:0030686">
    <property type="term" value="C:90S preribosome"/>
    <property type="evidence" value="ECO:0007669"/>
    <property type="project" value="InterPro"/>
</dbReference>
<evidence type="ECO:0000313" key="3">
    <source>
        <dbReference type="Proteomes" id="UP000292447"/>
    </source>
</evidence>
<evidence type="ECO:0000256" key="1">
    <source>
        <dbReference type="SAM" id="MobiDB-lite"/>
    </source>
</evidence>
<feature type="compositionally biased region" description="Low complexity" evidence="1">
    <location>
        <begin position="155"/>
        <end position="164"/>
    </location>
</feature>
<dbReference type="Proteomes" id="UP000292447">
    <property type="component" value="Chromosome I"/>
</dbReference>
<feature type="region of interest" description="Disordered" evidence="1">
    <location>
        <begin position="153"/>
        <end position="198"/>
    </location>
</feature>
<feature type="region of interest" description="Disordered" evidence="1">
    <location>
        <begin position="85"/>
        <end position="108"/>
    </location>
</feature>
<dbReference type="Pfam" id="PF10863">
    <property type="entry name" value="NOP19"/>
    <property type="match status" value="1"/>
</dbReference>
<name>A0A4P6XCW1_9ASCO</name>
<organism evidence="2 3">
    <name type="scientific">Metschnikowia aff. pulcherrima</name>
    <dbReference type="NCBI Taxonomy" id="2163413"/>
    <lineage>
        <taxon>Eukaryota</taxon>
        <taxon>Fungi</taxon>
        <taxon>Dikarya</taxon>
        <taxon>Ascomycota</taxon>
        <taxon>Saccharomycotina</taxon>
        <taxon>Pichiomycetes</taxon>
        <taxon>Metschnikowiaceae</taxon>
        <taxon>Metschnikowia</taxon>
    </lineage>
</organism>
<gene>
    <name evidence="2" type="primary">MPUL0A00810</name>
    <name evidence="2" type="ORF">METSCH_A00810</name>
</gene>
<dbReference type="InterPro" id="IPR022592">
    <property type="entry name" value="Nucleolar_19"/>
</dbReference>
<evidence type="ECO:0000313" key="2">
    <source>
        <dbReference type="EMBL" id="QBM85462.1"/>
    </source>
</evidence>
<dbReference type="GO" id="GO:0042274">
    <property type="term" value="P:ribosomal small subunit biogenesis"/>
    <property type="evidence" value="ECO:0007669"/>
    <property type="project" value="InterPro"/>
</dbReference>